<evidence type="ECO:0000313" key="1">
    <source>
        <dbReference type="EMBL" id="KAK1729449.1"/>
    </source>
</evidence>
<dbReference type="RefSeq" id="XP_060369504.1">
    <property type="nucleotide sequence ID" value="XM_060502387.1"/>
</dbReference>
<protein>
    <submittedName>
        <fullName evidence="1">Uncharacterized protein</fullName>
    </submittedName>
</protein>
<organism evidence="1 2">
    <name type="scientific">Glomerella acutata</name>
    <name type="common">Colletotrichum acutatum</name>
    <dbReference type="NCBI Taxonomy" id="27357"/>
    <lineage>
        <taxon>Eukaryota</taxon>
        <taxon>Fungi</taxon>
        <taxon>Dikarya</taxon>
        <taxon>Ascomycota</taxon>
        <taxon>Pezizomycotina</taxon>
        <taxon>Sordariomycetes</taxon>
        <taxon>Hypocreomycetidae</taxon>
        <taxon>Glomerellales</taxon>
        <taxon>Glomerellaceae</taxon>
        <taxon>Colletotrichum</taxon>
        <taxon>Colletotrichum acutatum species complex</taxon>
    </lineage>
</organism>
<reference evidence="1" key="1">
    <citation type="submission" date="2021-12" db="EMBL/GenBank/DDBJ databases">
        <title>Comparative genomics, transcriptomics and evolutionary studies reveal genomic signatures of adaptation to plant cell wall in hemibiotrophic fungi.</title>
        <authorList>
            <consortium name="DOE Joint Genome Institute"/>
            <person name="Baroncelli R."/>
            <person name="Diaz J.F."/>
            <person name="Benocci T."/>
            <person name="Peng M."/>
            <person name="Battaglia E."/>
            <person name="Haridas S."/>
            <person name="Andreopoulos W."/>
            <person name="Labutti K."/>
            <person name="Pangilinan J."/>
            <person name="Floch G.L."/>
            <person name="Makela M.R."/>
            <person name="Henrissat B."/>
            <person name="Grigoriev I.V."/>
            <person name="Crouch J.A."/>
            <person name="De Vries R.P."/>
            <person name="Sukno S.A."/>
            <person name="Thon M.R."/>
        </authorList>
    </citation>
    <scope>NUCLEOTIDE SEQUENCE</scope>
    <source>
        <strain evidence="1">CBS 112980</strain>
    </source>
</reference>
<dbReference type="Proteomes" id="UP001244207">
    <property type="component" value="Unassembled WGS sequence"/>
</dbReference>
<sequence length="97" mass="10946">MMILVSRKVLGYPHNSMLTDELHHSPSYSTTGILQTTPPSRRQIFSNQGTTRTKVCRGRLLASGLSLIERRRICSEEIFITAFFQMASDSRITSLSL</sequence>
<accession>A0AAD8XLE6</accession>
<gene>
    <name evidence="1" type="ORF">BDZ83DRAFT_32370</name>
</gene>
<dbReference type="EMBL" id="JAHMHS010000011">
    <property type="protein sequence ID" value="KAK1729449.1"/>
    <property type="molecule type" value="Genomic_DNA"/>
</dbReference>
<dbReference type="AlphaFoldDB" id="A0AAD8XLE6"/>
<evidence type="ECO:0000313" key="2">
    <source>
        <dbReference type="Proteomes" id="UP001244207"/>
    </source>
</evidence>
<proteinExistence type="predicted"/>
<dbReference type="GeneID" id="85386286"/>
<name>A0AAD8XLE6_GLOAC</name>
<keyword evidence="2" id="KW-1185">Reference proteome</keyword>
<comment type="caution">
    <text evidence="1">The sequence shown here is derived from an EMBL/GenBank/DDBJ whole genome shotgun (WGS) entry which is preliminary data.</text>
</comment>